<evidence type="ECO:0000313" key="3">
    <source>
        <dbReference type="Proteomes" id="UP000799118"/>
    </source>
</evidence>
<keyword evidence="3" id="KW-1185">Reference proteome</keyword>
<protein>
    <submittedName>
        <fullName evidence="2">Uncharacterized protein</fullName>
    </submittedName>
</protein>
<reference evidence="2" key="1">
    <citation type="journal article" date="2019" name="Environ. Microbiol.">
        <title>Fungal ecological strategies reflected in gene transcription - a case study of two litter decomposers.</title>
        <authorList>
            <person name="Barbi F."/>
            <person name="Kohler A."/>
            <person name="Barry K."/>
            <person name="Baskaran P."/>
            <person name="Daum C."/>
            <person name="Fauchery L."/>
            <person name="Ihrmark K."/>
            <person name="Kuo A."/>
            <person name="LaButti K."/>
            <person name="Lipzen A."/>
            <person name="Morin E."/>
            <person name="Grigoriev I.V."/>
            <person name="Henrissat B."/>
            <person name="Lindahl B."/>
            <person name="Martin F."/>
        </authorList>
    </citation>
    <scope>NUCLEOTIDE SEQUENCE</scope>
    <source>
        <strain evidence="2">JB14</strain>
    </source>
</reference>
<dbReference type="AlphaFoldDB" id="A0A6A4HMZ1"/>
<evidence type="ECO:0000256" key="1">
    <source>
        <dbReference type="SAM" id="MobiDB-lite"/>
    </source>
</evidence>
<dbReference type="Proteomes" id="UP000799118">
    <property type="component" value="Unassembled WGS sequence"/>
</dbReference>
<name>A0A6A4HMZ1_9AGAR</name>
<organism evidence="2 3">
    <name type="scientific">Gymnopus androsaceus JB14</name>
    <dbReference type="NCBI Taxonomy" id="1447944"/>
    <lineage>
        <taxon>Eukaryota</taxon>
        <taxon>Fungi</taxon>
        <taxon>Dikarya</taxon>
        <taxon>Basidiomycota</taxon>
        <taxon>Agaricomycotina</taxon>
        <taxon>Agaricomycetes</taxon>
        <taxon>Agaricomycetidae</taxon>
        <taxon>Agaricales</taxon>
        <taxon>Marasmiineae</taxon>
        <taxon>Omphalotaceae</taxon>
        <taxon>Gymnopus</taxon>
    </lineage>
</organism>
<sequence length="443" mass="47569">MATSRNLPVDAFQRFLMGKIALNPFTLNLEGYAILNKLSVESGRRKLYISLIGLLEKKELRKHADAKIFADFLCSFDQLKVVTKLYKKFLALLVQKDSPLGNIDVCIQQTFSPYIEGIGEIFSDLMSGIDAKTGPMAIKKRPHDEDLSDLPVKKMKSDANPDAPPLKRAPAPPGPPPSLPLPPLPEPKATSCPLPPRGNLKDHPLAKLLRAQHKAIEVTSEPSNAAALQRSKNIGPTCVNSDPFFVPSGSGTSAPDRWLIPLKPVACKSSASTLSSPTPVTGSVDVLSFHSLRPLGAPNQDSKPSISFLDSSAATLSDAGSESCVNDSMASFSSSFGPLPSREGAVDYSASLGIESMSSFLASLVPPEDVNNDVDGGDITGGSLSSSVKPLSALFSLIPPPAPGQDSRKRSTKEINLKLPHHHRCSPLRLHHLLRLKEKEMKL</sequence>
<proteinExistence type="predicted"/>
<evidence type="ECO:0000313" key="2">
    <source>
        <dbReference type="EMBL" id="KAE9399446.1"/>
    </source>
</evidence>
<feature type="compositionally biased region" description="Pro residues" evidence="1">
    <location>
        <begin position="170"/>
        <end position="186"/>
    </location>
</feature>
<gene>
    <name evidence="2" type="ORF">BT96DRAFT_1019475</name>
</gene>
<accession>A0A6A4HMZ1</accession>
<dbReference type="EMBL" id="ML769469">
    <property type="protein sequence ID" value="KAE9399446.1"/>
    <property type="molecule type" value="Genomic_DNA"/>
</dbReference>
<feature type="region of interest" description="Disordered" evidence="1">
    <location>
        <begin position="135"/>
        <end position="192"/>
    </location>
</feature>